<organism evidence="4 5">
    <name type="scientific">Vreelandella glaciei</name>
    <dbReference type="NCBI Taxonomy" id="186761"/>
    <lineage>
        <taxon>Bacteria</taxon>
        <taxon>Pseudomonadati</taxon>
        <taxon>Pseudomonadota</taxon>
        <taxon>Gammaproteobacteria</taxon>
        <taxon>Oceanospirillales</taxon>
        <taxon>Halomonadaceae</taxon>
        <taxon>Vreelandella</taxon>
    </lineage>
</organism>
<evidence type="ECO:0000313" key="4">
    <source>
        <dbReference type="EMBL" id="NYS77738.1"/>
    </source>
</evidence>
<dbReference type="GO" id="GO:0016020">
    <property type="term" value="C:membrane"/>
    <property type="evidence" value="ECO:0007669"/>
    <property type="project" value="TreeGrafter"/>
</dbReference>
<accession>A0A7Z0LSE5</accession>
<name>A0A7Z0LSE5_9GAMM</name>
<evidence type="ECO:0000259" key="3">
    <source>
        <dbReference type="Pfam" id="PF00561"/>
    </source>
</evidence>
<dbReference type="Proteomes" id="UP000526892">
    <property type="component" value="Unassembled WGS sequence"/>
</dbReference>
<dbReference type="GO" id="GO:0016787">
    <property type="term" value="F:hydrolase activity"/>
    <property type="evidence" value="ECO:0007669"/>
    <property type="project" value="UniProtKB-KW"/>
</dbReference>
<evidence type="ECO:0000313" key="5">
    <source>
        <dbReference type="Proteomes" id="UP000526892"/>
    </source>
</evidence>
<dbReference type="PRINTS" id="PR00111">
    <property type="entry name" value="ABHYDROLASE"/>
</dbReference>
<evidence type="ECO:0000256" key="2">
    <source>
        <dbReference type="ARBA" id="ARBA00022801"/>
    </source>
</evidence>
<keyword evidence="5" id="KW-1185">Reference proteome</keyword>
<dbReference type="RefSeq" id="WP_179915785.1">
    <property type="nucleotide sequence ID" value="NZ_JACCDE010000010.1"/>
</dbReference>
<dbReference type="PANTHER" id="PTHR43798">
    <property type="entry name" value="MONOACYLGLYCEROL LIPASE"/>
    <property type="match status" value="1"/>
</dbReference>
<feature type="domain" description="AB hydrolase-1" evidence="3">
    <location>
        <begin position="39"/>
        <end position="161"/>
    </location>
</feature>
<keyword evidence="2 4" id="KW-0378">Hydrolase</keyword>
<dbReference type="Pfam" id="PF00561">
    <property type="entry name" value="Abhydrolase_1"/>
    <property type="match status" value="1"/>
</dbReference>
<dbReference type="InterPro" id="IPR029058">
    <property type="entry name" value="AB_hydrolase_fold"/>
</dbReference>
<comment type="similarity">
    <text evidence="1">Belongs to the AB hydrolase superfamily.</text>
</comment>
<dbReference type="PANTHER" id="PTHR43798:SF14">
    <property type="entry name" value="SERINE HYDROLASE-LIKE PROTEIN DDB_G0286239"/>
    <property type="match status" value="1"/>
</dbReference>
<dbReference type="Gene3D" id="3.40.50.1820">
    <property type="entry name" value="alpha/beta hydrolase"/>
    <property type="match status" value="1"/>
</dbReference>
<dbReference type="AlphaFoldDB" id="A0A7Z0LSE5"/>
<proteinExistence type="inferred from homology"/>
<dbReference type="InterPro" id="IPR050266">
    <property type="entry name" value="AB_hydrolase_sf"/>
</dbReference>
<evidence type="ECO:0000256" key="1">
    <source>
        <dbReference type="ARBA" id="ARBA00008645"/>
    </source>
</evidence>
<comment type="caution">
    <text evidence="4">The sequence shown here is derived from an EMBL/GenBank/DDBJ whole genome shotgun (WGS) entry which is preliminary data.</text>
</comment>
<sequence length="306" mass="32743">MPHTESTAARSVAPQPLSLAQGRLAALSWGRADAPVWLALHGWLDNAASFTRLAPLLVESLDMRIVALDFRGHGHSAHVPQGGGYALWEYCHDVLDAMEDLGLNQVSVLAHSMGAAVACLLAAALPERVERLTLIDGLGALNTPIEETASQLRKGLTAYRRPLSRAPRYPDIESAIAARVAGGVTPVDTITATPLVERNTQPTADGHVQMRTDSRLLKPSLVRFTPEQVLSLLAEISAPVLLVEGEQGILGERAWAVQARQAVKALTRHVLNGGHHLHLEPRAVAQVAAVIGAHWVTSGRVKTDKA</sequence>
<gene>
    <name evidence="4" type="ORF">HZS80_08405</name>
</gene>
<reference evidence="4 5" key="1">
    <citation type="journal article" date="2003" name="Extremophiles">
        <title>Halomonas glaciei sp. nov. isolated from fast ice of Adelie Land, Antarctica.</title>
        <authorList>
            <person name="Reddy G.S."/>
            <person name="Raghavan P.U."/>
            <person name="Sarita N.B."/>
            <person name="Prakash J.S."/>
            <person name="Nagesh N."/>
            <person name="Delille D."/>
            <person name="Shivaji S."/>
        </authorList>
    </citation>
    <scope>NUCLEOTIDE SEQUENCE [LARGE SCALE GENOMIC DNA]</scope>
    <source>
        <strain evidence="4 5">DD39</strain>
    </source>
</reference>
<dbReference type="SUPFAM" id="SSF53474">
    <property type="entry name" value="alpha/beta-Hydrolases"/>
    <property type="match status" value="1"/>
</dbReference>
<dbReference type="InterPro" id="IPR000073">
    <property type="entry name" value="AB_hydrolase_1"/>
</dbReference>
<dbReference type="EMBL" id="JACCDE010000010">
    <property type="protein sequence ID" value="NYS77738.1"/>
    <property type="molecule type" value="Genomic_DNA"/>
</dbReference>
<protein>
    <submittedName>
        <fullName evidence="4">Alpha/beta hydrolase</fullName>
    </submittedName>
</protein>